<comment type="caution">
    <text evidence="2">The sequence shown here is derived from an EMBL/GenBank/DDBJ whole genome shotgun (WGS) entry which is preliminary data.</text>
</comment>
<dbReference type="AlphaFoldDB" id="A0AAV7R5A2"/>
<dbReference type="Proteomes" id="UP001066276">
    <property type="component" value="Chromosome 5"/>
</dbReference>
<dbReference type="EMBL" id="JANPWB010000009">
    <property type="protein sequence ID" value="KAJ1147957.1"/>
    <property type="molecule type" value="Genomic_DNA"/>
</dbReference>
<name>A0AAV7R5A2_PLEWA</name>
<feature type="region of interest" description="Disordered" evidence="1">
    <location>
        <begin position="60"/>
        <end position="79"/>
    </location>
</feature>
<reference evidence="2" key="1">
    <citation type="journal article" date="2022" name="bioRxiv">
        <title>Sequencing and chromosome-scale assembly of the giantPleurodeles waltlgenome.</title>
        <authorList>
            <person name="Brown T."/>
            <person name="Elewa A."/>
            <person name="Iarovenko S."/>
            <person name="Subramanian E."/>
            <person name="Araus A.J."/>
            <person name="Petzold A."/>
            <person name="Susuki M."/>
            <person name="Suzuki K.-i.T."/>
            <person name="Hayashi T."/>
            <person name="Toyoda A."/>
            <person name="Oliveira C."/>
            <person name="Osipova E."/>
            <person name="Leigh N.D."/>
            <person name="Simon A."/>
            <person name="Yun M.H."/>
        </authorList>
    </citation>
    <scope>NUCLEOTIDE SEQUENCE</scope>
    <source>
        <strain evidence="2">20211129_DDA</strain>
        <tissue evidence="2">Liver</tissue>
    </source>
</reference>
<sequence length="79" mass="8253">MLRVTNAGQTSRPAAGDRGVLHGVVLAVGGGAASARRVLFSVFCAALTSAVRGVTLNPPEVSDEAQRCHQVPNRQQERS</sequence>
<organism evidence="2 3">
    <name type="scientific">Pleurodeles waltl</name>
    <name type="common">Iberian ribbed newt</name>
    <dbReference type="NCBI Taxonomy" id="8319"/>
    <lineage>
        <taxon>Eukaryota</taxon>
        <taxon>Metazoa</taxon>
        <taxon>Chordata</taxon>
        <taxon>Craniata</taxon>
        <taxon>Vertebrata</taxon>
        <taxon>Euteleostomi</taxon>
        <taxon>Amphibia</taxon>
        <taxon>Batrachia</taxon>
        <taxon>Caudata</taxon>
        <taxon>Salamandroidea</taxon>
        <taxon>Salamandridae</taxon>
        <taxon>Pleurodelinae</taxon>
        <taxon>Pleurodeles</taxon>
    </lineage>
</organism>
<keyword evidence="3" id="KW-1185">Reference proteome</keyword>
<evidence type="ECO:0000256" key="1">
    <source>
        <dbReference type="SAM" id="MobiDB-lite"/>
    </source>
</evidence>
<evidence type="ECO:0000313" key="3">
    <source>
        <dbReference type="Proteomes" id="UP001066276"/>
    </source>
</evidence>
<gene>
    <name evidence="2" type="ORF">NDU88_000798</name>
</gene>
<proteinExistence type="predicted"/>
<evidence type="ECO:0000313" key="2">
    <source>
        <dbReference type="EMBL" id="KAJ1147957.1"/>
    </source>
</evidence>
<accession>A0AAV7R5A2</accession>
<protein>
    <submittedName>
        <fullName evidence="2">Uncharacterized protein</fullName>
    </submittedName>
</protein>